<dbReference type="SUPFAM" id="SSF52833">
    <property type="entry name" value="Thioredoxin-like"/>
    <property type="match status" value="1"/>
</dbReference>
<dbReference type="PANTHER" id="PTHR36417:SF2">
    <property type="entry name" value="SELENOPROTEIN DOMAIN PROTEIN (AFU_ORTHOLOGUE AFUA_1G05220)"/>
    <property type="match status" value="1"/>
</dbReference>
<keyword evidence="1" id="KW-0676">Redox-active center</keyword>
<evidence type="ECO:0000313" key="3">
    <source>
        <dbReference type="Proteomes" id="UP001156870"/>
    </source>
</evidence>
<dbReference type="RefSeq" id="WP_232593564.1">
    <property type="nucleotide sequence ID" value="NZ_BSPD01000062.1"/>
</dbReference>
<organism evidence="2 3">
    <name type="scientific">Marinibactrum halimedae</name>
    <dbReference type="NCBI Taxonomy" id="1444977"/>
    <lineage>
        <taxon>Bacteria</taxon>
        <taxon>Pseudomonadati</taxon>
        <taxon>Pseudomonadota</taxon>
        <taxon>Gammaproteobacteria</taxon>
        <taxon>Cellvibrionales</taxon>
        <taxon>Cellvibrionaceae</taxon>
        <taxon>Marinibactrum</taxon>
    </lineage>
</organism>
<reference evidence="2 3" key="1">
    <citation type="journal article" date="2014" name="Int. J. Syst. Evol. Microbiol.">
        <title>Complete genome sequence of Corynebacterium casei LMG S-19264T (=DSM 44701T), isolated from a smear-ripened cheese.</title>
        <authorList>
            <consortium name="US DOE Joint Genome Institute (JGI-PGF)"/>
            <person name="Walter F."/>
            <person name="Albersmeier A."/>
            <person name="Kalinowski J."/>
            <person name="Ruckert C."/>
        </authorList>
    </citation>
    <scope>NUCLEOTIDE SEQUENCE [LARGE SCALE GENOMIC DNA]</scope>
    <source>
        <strain evidence="2 3">NBRC 110095</strain>
    </source>
</reference>
<gene>
    <name evidence="2" type="ORF">GCM10007877_26190</name>
</gene>
<proteinExistence type="predicted"/>
<dbReference type="Pfam" id="PF10262">
    <property type="entry name" value="Rdx"/>
    <property type="match status" value="1"/>
</dbReference>
<protein>
    <recommendedName>
        <fullName evidence="4">SelT/SelW/SelH family protein</fullName>
    </recommendedName>
</protein>
<dbReference type="InterPro" id="IPR036249">
    <property type="entry name" value="Thioredoxin-like_sf"/>
</dbReference>
<dbReference type="AlphaFoldDB" id="A0AA37WN23"/>
<comment type="caution">
    <text evidence="2">The sequence shown here is derived from an EMBL/GenBank/DDBJ whole genome shotgun (WGS) entry which is preliminary data.</text>
</comment>
<evidence type="ECO:0008006" key="4">
    <source>
        <dbReference type="Google" id="ProtNLM"/>
    </source>
</evidence>
<name>A0AA37WN23_9GAMM</name>
<evidence type="ECO:0000313" key="2">
    <source>
        <dbReference type="EMBL" id="GLS26900.1"/>
    </source>
</evidence>
<dbReference type="EMBL" id="BSPD01000062">
    <property type="protein sequence ID" value="GLS26900.1"/>
    <property type="molecule type" value="Genomic_DNA"/>
</dbReference>
<sequence length="122" mass="13794">MASCLHRTASLLVLEQSMAGKTIVKIHYCTQCNWLLRSAWLAQELLTTFADDVQEVALCPSAGGHFEILVDEICVWERKKDGGFPDAKVLKQRVRDHIEPERDLGHIDREKKDIPPNGQCPI</sequence>
<dbReference type="Gene3D" id="3.40.30.10">
    <property type="entry name" value="Glutaredoxin"/>
    <property type="match status" value="1"/>
</dbReference>
<accession>A0AA37WN23</accession>
<dbReference type="InterPro" id="IPR011893">
    <property type="entry name" value="Selenoprotein_Rdx-typ"/>
</dbReference>
<dbReference type="PANTHER" id="PTHR36417">
    <property type="entry name" value="SELENOPROTEIN DOMAIN PROTEIN (AFU_ORTHOLOGUE AFUA_1G05220)"/>
    <property type="match status" value="1"/>
</dbReference>
<dbReference type="NCBIfam" id="TIGR02174">
    <property type="entry name" value="CXXU_selWTH"/>
    <property type="match status" value="1"/>
</dbReference>
<evidence type="ECO:0000256" key="1">
    <source>
        <dbReference type="ARBA" id="ARBA00023284"/>
    </source>
</evidence>
<dbReference type="Proteomes" id="UP001156870">
    <property type="component" value="Unassembled WGS sequence"/>
</dbReference>
<keyword evidence="3" id="KW-1185">Reference proteome</keyword>